<evidence type="ECO:0000259" key="10">
    <source>
        <dbReference type="PROSITE" id="PS50011"/>
    </source>
</evidence>
<dbReference type="OMA" id="YLWNTED"/>
<keyword evidence="7 8" id="KW-0067">ATP-binding</keyword>
<dbReference type="GO" id="GO:0004674">
    <property type="term" value="F:protein serine/threonine kinase activity"/>
    <property type="evidence" value="ECO:0007669"/>
    <property type="project" value="UniProtKB-KW"/>
</dbReference>
<evidence type="ECO:0000256" key="5">
    <source>
        <dbReference type="ARBA" id="ARBA00022741"/>
    </source>
</evidence>
<dbReference type="Gene3D" id="1.10.510.10">
    <property type="entry name" value="Transferase(Phosphotransferase) domain 1"/>
    <property type="match status" value="1"/>
</dbReference>
<feature type="domain" description="Protein kinase" evidence="10">
    <location>
        <begin position="29"/>
        <end position="168"/>
    </location>
</feature>
<dbReference type="Proteomes" id="UP000014760">
    <property type="component" value="Unassembled WGS sequence"/>
</dbReference>
<feature type="binding site" evidence="8">
    <location>
        <position position="58"/>
    </location>
    <ligand>
        <name>ATP</name>
        <dbReference type="ChEBI" id="CHEBI:30616"/>
    </ligand>
</feature>
<evidence type="ECO:0000256" key="8">
    <source>
        <dbReference type="PROSITE-ProRule" id="PRU10141"/>
    </source>
</evidence>
<dbReference type="GO" id="GO:0005524">
    <property type="term" value="F:ATP binding"/>
    <property type="evidence" value="ECO:0007669"/>
    <property type="project" value="UniProtKB-UniRule"/>
</dbReference>
<dbReference type="EMBL" id="KB296320">
    <property type="protein sequence ID" value="ELU11883.1"/>
    <property type="molecule type" value="Genomic_DNA"/>
</dbReference>
<sequence>MSVPEYKLPDITELDETSEPPNVGEKYFFYEDKTLGHGATSEVYLGRNRKTGEHVAVKVMKEEFASHAKRETELLKTLKHENIVKLIAVEKFYFYPKDKLSRTWLILEWSKIGSVDDLLSFPQNKLGLSEEDLLAFLENMGRNTLGYDRINMRAKMGSITHLIKGGKN</sequence>
<evidence type="ECO:0000256" key="6">
    <source>
        <dbReference type="ARBA" id="ARBA00022777"/>
    </source>
</evidence>
<reference evidence="12" key="3">
    <citation type="submission" date="2015-06" db="UniProtKB">
        <authorList>
            <consortium name="EnsemblMetazoa"/>
        </authorList>
    </citation>
    <scope>IDENTIFICATION</scope>
</reference>
<dbReference type="SUPFAM" id="SSF56112">
    <property type="entry name" value="Protein kinase-like (PK-like)"/>
    <property type="match status" value="1"/>
</dbReference>
<reference evidence="11 13" key="2">
    <citation type="journal article" date="2013" name="Nature">
        <title>Insights into bilaterian evolution from three spiralian genomes.</title>
        <authorList>
            <person name="Simakov O."/>
            <person name="Marletaz F."/>
            <person name="Cho S.J."/>
            <person name="Edsinger-Gonzales E."/>
            <person name="Havlak P."/>
            <person name="Hellsten U."/>
            <person name="Kuo D.H."/>
            <person name="Larsson T."/>
            <person name="Lv J."/>
            <person name="Arendt D."/>
            <person name="Savage R."/>
            <person name="Osoegawa K."/>
            <person name="de Jong P."/>
            <person name="Grimwood J."/>
            <person name="Chapman J.A."/>
            <person name="Shapiro H."/>
            <person name="Aerts A."/>
            <person name="Otillar R.P."/>
            <person name="Terry A.Y."/>
            <person name="Boore J.L."/>
            <person name="Grigoriev I.V."/>
            <person name="Lindberg D.R."/>
            <person name="Seaver E.C."/>
            <person name="Weisblat D.A."/>
            <person name="Putnam N.H."/>
            <person name="Rokhsar D.S."/>
        </authorList>
    </citation>
    <scope>NUCLEOTIDE SEQUENCE</scope>
    <source>
        <strain evidence="11 13">I ESC-2004</strain>
    </source>
</reference>
<evidence type="ECO:0000256" key="1">
    <source>
        <dbReference type="ARBA" id="ARBA00004496"/>
    </source>
</evidence>
<evidence type="ECO:0000256" key="4">
    <source>
        <dbReference type="ARBA" id="ARBA00022679"/>
    </source>
</evidence>
<feature type="region of interest" description="Disordered" evidence="9">
    <location>
        <begin position="1"/>
        <end position="22"/>
    </location>
</feature>
<dbReference type="AlphaFoldDB" id="R7UZ82"/>
<dbReference type="InterPro" id="IPR051180">
    <property type="entry name" value="IKK"/>
</dbReference>
<dbReference type="EnsemblMetazoa" id="CapteT192909">
    <property type="protein sequence ID" value="CapteP192909"/>
    <property type="gene ID" value="CapteG192909"/>
</dbReference>
<reference evidence="13" key="1">
    <citation type="submission" date="2012-12" db="EMBL/GenBank/DDBJ databases">
        <authorList>
            <person name="Hellsten U."/>
            <person name="Grimwood J."/>
            <person name="Chapman J.A."/>
            <person name="Shapiro H."/>
            <person name="Aerts A."/>
            <person name="Otillar R.P."/>
            <person name="Terry A.Y."/>
            <person name="Boore J.L."/>
            <person name="Simakov O."/>
            <person name="Marletaz F."/>
            <person name="Cho S.-J."/>
            <person name="Edsinger-Gonzales E."/>
            <person name="Havlak P."/>
            <person name="Kuo D.-H."/>
            <person name="Larsson T."/>
            <person name="Lv J."/>
            <person name="Arendt D."/>
            <person name="Savage R."/>
            <person name="Osoegawa K."/>
            <person name="de Jong P."/>
            <person name="Lindberg D.R."/>
            <person name="Seaver E.C."/>
            <person name="Weisblat D.A."/>
            <person name="Putnam N.H."/>
            <person name="Grigoriev I.V."/>
            <person name="Rokhsar D.S."/>
        </authorList>
    </citation>
    <scope>NUCLEOTIDE SEQUENCE</scope>
    <source>
        <strain evidence="13">I ESC-2004</strain>
    </source>
</reference>
<dbReference type="OrthoDB" id="10013850at2759"/>
<dbReference type="PANTHER" id="PTHR22969:SF15">
    <property type="entry name" value="FI05319P"/>
    <property type="match status" value="1"/>
</dbReference>
<dbReference type="Pfam" id="PF00069">
    <property type="entry name" value="Pkinase"/>
    <property type="match status" value="1"/>
</dbReference>
<dbReference type="PROSITE" id="PS50011">
    <property type="entry name" value="PROTEIN_KINASE_DOM"/>
    <property type="match status" value="1"/>
</dbReference>
<evidence type="ECO:0000256" key="7">
    <source>
        <dbReference type="ARBA" id="ARBA00022840"/>
    </source>
</evidence>
<evidence type="ECO:0000256" key="3">
    <source>
        <dbReference type="ARBA" id="ARBA00022527"/>
    </source>
</evidence>
<keyword evidence="3" id="KW-0723">Serine/threonine-protein kinase</keyword>
<evidence type="ECO:0000313" key="11">
    <source>
        <dbReference type="EMBL" id="ELU11883.1"/>
    </source>
</evidence>
<protein>
    <recommendedName>
        <fullName evidence="10">Protein kinase domain-containing protein</fullName>
    </recommendedName>
</protein>
<keyword evidence="4" id="KW-0808">Transferase</keyword>
<evidence type="ECO:0000256" key="2">
    <source>
        <dbReference type="ARBA" id="ARBA00022490"/>
    </source>
</evidence>
<gene>
    <name evidence="11" type="ORF">CAPTEDRAFT_192909</name>
</gene>
<comment type="subcellular location">
    <subcellularLocation>
        <location evidence="1">Cytoplasm</location>
    </subcellularLocation>
</comment>
<evidence type="ECO:0000313" key="13">
    <source>
        <dbReference type="Proteomes" id="UP000014760"/>
    </source>
</evidence>
<keyword evidence="6" id="KW-0418">Kinase</keyword>
<keyword evidence="2" id="KW-0963">Cytoplasm</keyword>
<dbReference type="HOGENOM" id="CLU_1781665_0_0_1"/>
<name>R7UZ82_CAPTE</name>
<keyword evidence="13" id="KW-1185">Reference proteome</keyword>
<dbReference type="PROSITE" id="PS00107">
    <property type="entry name" value="PROTEIN_KINASE_ATP"/>
    <property type="match status" value="1"/>
</dbReference>
<evidence type="ECO:0000256" key="9">
    <source>
        <dbReference type="SAM" id="MobiDB-lite"/>
    </source>
</evidence>
<dbReference type="SMART" id="SM00220">
    <property type="entry name" value="S_TKc"/>
    <property type="match status" value="1"/>
</dbReference>
<dbReference type="GO" id="GO:0005737">
    <property type="term" value="C:cytoplasm"/>
    <property type="evidence" value="ECO:0007669"/>
    <property type="project" value="UniProtKB-SubCell"/>
</dbReference>
<dbReference type="EMBL" id="AMQN01005567">
    <property type="status" value="NOT_ANNOTATED_CDS"/>
    <property type="molecule type" value="Genomic_DNA"/>
</dbReference>
<proteinExistence type="predicted"/>
<dbReference type="InterPro" id="IPR000719">
    <property type="entry name" value="Prot_kinase_dom"/>
</dbReference>
<dbReference type="STRING" id="283909.R7UZ82"/>
<dbReference type="PANTHER" id="PTHR22969">
    <property type="entry name" value="IKB KINASE"/>
    <property type="match status" value="1"/>
</dbReference>
<dbReference type="InterPro" id="IPR017441">
    <property type="entry name" value="Protein_kinase_ATP_BS"/>
</dbReference>
<evidence type="ECO:0000313" key="12">
    <source>
        <dbReference type="EnsemblMetazoa" id="CapteP192909"/>
    </source>
</evidence>
<keyword evidence="5 8" id="KW-0547">Nucleotide-binding</keyword>
<accession>R7UZ82</accession>
<dbReference type="InterPro" id="IPR011009">
    <property type="entry name" value="Kinase-like_dom_sf"/>
</dbReference>
<organism evidence="11">
    <name type="scientific">Capitella teleta</name>
    <name type="common">Polychaete worm</name>
    <dbReference type="NCBI Taxonomy" id="283909"/>
    <lineage>
        <taxon>Eukaryota</taxon>
        <taxon>Metazoa</taxon>
        <taxon>Spiralia</taxon>
        <taxon>Lophotrochozoa</taxon>
        <taxon>Annelida</taxon>
        <taxon>Polychaeta</taxon>
        <taxon>Sedentaria</taxon>
        <taxon>Scolecida</taxon>
        <taxon>Capitellidae</taxon>
        <taxon>Capitella</taxon>
    </lineage>
</organism>